<organism evidence="5 6">
    <name type="scientific">Sinanodonta woodiana</name>
    <name type="common">Chinese pond mussel</name>
    <name type="synonym">Anodonta woodiana</name>
    <dbReference type="NCBI Taxonomy" id="1069815"/>
    <lineage>
        <taxon>Eukaryota</taxon>
        <taxon>Metazoa</taxon>
        <taxon>Spiralia</taxon>
        <taxon>Lophotrochozoa</taxon>
        <taxon>Mollusca</taxon>
        <taxon>Bivalvia</taxon>
        <taxon>Autobranchia</taxon>
        <taxon>Heteroconchia</taxon>
        <taxon>Palaeoheterodonta</taxon>
        <taxon>Unionida</taxon>
        <taxon>Unionoidea</taxon>
        <taxon>Unionidae</taxon>
        <taxon>Unioninae</taxon>
        <taxon>Sinanodonta</taxon>
    </lineage>
</organism>
<dbReference type="SMART" id="SM00360">
    <property type="entry name" value="RRM"/>
    <property type="match status" value="1"/>
</dbReference>
<keyword evidence="1 2" id="KW-0694">RNA-binding</keyword>
<name>A0ABD3WJG8_SINWO</name>
<comment type="caution">
    <text evidence="5">The sequence shown here is derived from an EMBL/GenBank/DDBJ whole genome shotgun (WGS) entry which is preliminary data.</text>
</comment>
<gene>
    <name evidence="5" type="ORF">ACJMK2_037169</name>
</gene>
<protein>
    <recommendedName>
        <fullName evidence="4">RRM domain-containing protein</fullName>
    </recommendedName>
</protein>
<feature type="domain" description="RRM" evidence="4">
    <location>
        <begin position="13"/>
        <end position="90"/>
    </location>
</feature>
<dbReference type="PROSITE" id="PS50102">
    <property type="entry name" value="RRM"/>
    <property type="match status" value="1"/>
</dbReference>
<accession>A0ABD3WJG8</accession>
<dbReference type="PANTHER" id="PTHR11176">
    <property type="entry name" value="BOULE-RELATED"/>
    <property type="match status" value="1"/>
</dbReference>
<evidence type="ECO:0000313" key="5">
    <source>
        <dbReference type="EMBL" id="KAL3874109.1"/>
    </source>
</evidence>
<feature type="region of interest" description="Disordered" evidence="3">
    <location>
        <begin position="94"/>
        <end position="116"/>
    </location>
</feature>
<dbReference type="Proteomes" id="UP001634394">
    <property type="component" value="Unassembled WGS sequence"/>
</dbReference>
<dbReference type="AlphaFoldDB" id="A0ABD3WJG8"/>
<dbReference type="Gene3D" id="3.30.70.330">
    <property type="match status" value="1"/>
</dbReference>
<evidence type="ECO:0000256" key="3">
    <source>
        <dbReference type="SAM" id="MobiDB-lite"/>
    </source>
</evidence>
<dbReference type="InterPro" id="IPR012677">
    <property type="entry name" value="Nucleotide-bd_a/b_plait_sf"/>
</dbReference>
<evidence type="ECO:0000256" key="2">
    <source>
        <dbReference type="PROSITE-ProRule" id="PRU00176"/>
    </source>
</evidence>
<dbReference type="SUPFAM" id="SSF54928">
    <property type="entry name" value="RNA-binding domain, RBD"/>
    <property type="match status" value="1"/>
</dbReference>
<dbReference type="PANTHER" id="PTHR11176:SF61">
    <property type="entry name" value="SRA STEM-LOOP INTERACTING RNA BINDING PROTEIN"/>
    <property type="match status" value="1"/>
</dbReference>
<dbReference type="InterPro" id="IPR000504">
    <property type="entry name" value="RRM_dom"/>
</dbReference>
<dbReference type="Pfam" id="PF00076">
    <property type="entry name" value="RRM_1"/>
    <property type="match status" value="1"/>
</dbReference>
<evidence type="ECO:0000256" key="1">
    <source>
        <dbReference type="ARBA" id="ARBA00022884"/>
    </source>
</evidence>
<proteinExistence type="predicted"/>
<dbReference type="EMBL" id="JBJQND010000006">
    <property type="protein sequence ID" value="KAL3874109.1"/>
    <property type="molecule type" value="Genomic_DNA"/>
</dbReference>
<evidence type="ECO:0000313" key="6">
    <source>
        <dbReference type="Proteomes" id="UP001634394"/>
    </source>
</evidence>
<sequence>MASIARRGARGIYKLYVGNLPWTISNNELKQYFEKFGPVKSAFVKFDSNLGLTKHFGFVHFFERDTYIAVQAEENHILENVKLIVSTANVGIQTPLPEQPNRDYSRRRQQAIADDD</sequence>
<dbReference type="InterPro" id="IPR035979">
    <property type="entry name" value="RBD_domain_sf"/>
</dbReference>
<keyword evidence="6" id="KW-1185">Reference proteome</keyword>
<reference evidence="5 6" key="1">
    <citation type="submission" date="2024-11" db="EMBL/GenBank/DDBJ databases">
        <title>Chromosome-level genome assembly of the freshwater bivalve Anodonta woodiana.</title>
        <authorList>
            <person name="Chen X."/>
        </authorList>
    </citation>
    <scope>NUCLEOTIDE SEQUENCE [LARGE SCALE GENOMIC DNA]</scope>
    <source>
        <strain evidence="5">MN2024</strain>
        <tissue evidence="5">Gills</tissue>
    </source>
</reference>
<evidence type="ECO:0000259" key="4">
    <source>
        <dbReference type="PROSITE" id="PS50102"/>
    </source>
</evidence>
<dbReference type="GO" id="GO:0003723">
    <property type="term" value="F:RNA binding"/>
    <property type="evidence" value="ECO:0007669"/>
    <property type="project" value="UniProtKB-UniRule"/>
</dbReference>